<dbReference type="Pfam" id="PF22494">
    <property type="entry name" value="choice_anch_I"/>
    <property type="match status" value="1"/>
</dbReference>
<keyword evidence="3" id="KW-0732">Signal</keyword>
<reference evidence="5" key="1">
    <citation type="submission" date="2022-11" db="EMBL/GenBank/DDBJ databases">
        <title>Corynebacterium sp. isolated from Penguins.</title>
        <authorList>
            <person name="Sedlar K."/>
            <person name="Svec P."/>
        </authorList>
    </citation>
    <scope>NUCLEOTIDE SEQUENCE</scope>
    <source>
        <strain evidence="5">P7374</strain>
    </source>
</reference>
<keyword evidence="2" id="KW-1133">Transmembrane helix</keyword>
<evidence type="ECO:0000259" key="4">
    <source>
        <dbReference type="Pfam" id="PF22494"/>
    </source>
</evidence>
<evidence type="ECO:0000256" key="3">
    <source>
        <dbReference type="SAM" id="SignalP"/>
    </source>
</evidence>
<evidence type="ECO:0000313" key="6">
    <source>
        <dbReference type="Proteomes" id="UP001071478"/>
    </source>
</evidence>
<keyword evidence="2" id="KW-0472">Membrane</keyword>
<dbReference type="RefSeq" id="WP_248167060.1">
    <property type="nucleotide sequence ID" value="NZ_JALNJA010000001.1"/>
</dbReference>
<dbReference type="InterPro" id="IPR052956">
    <property type="entry name" value="Mesenchyme-surface_protein"/>
</dbReference>
<protein>
    <submittedName>
        <fullName evidence="5">Choice-of-anchor I family protein</fullName>
    </submittedName>
</protein>
<dbReference type="Proteomes" id="UP001071478">
    <property type="component" value="Unassembled WGS sequence"/>
</dbReference>
<dbReference type="Gene3D" id="2.130.10.10">
    <property type="entry name" value="YVTN repeat-like/Quinoprotein amine dehydrogenase"/>
    <property type="match status" value="1"/>
</dbReference>
<feature type="region of interest" description="Disordered" evidence="1">
    <location>
        <begin position="533"/>
        <end position="560"/>
    </location>
</feature>
<sequence>MSRRTLNHRGALALCTTTALTAAFLATPPSGAVIVENQIVTRAPGAALSLAPLGTYESGLIGESAAEITAFHAASKRLLTVNAHAGAIDVIDLADPTNPVKLFSVGAGADVTINSVAVRADGLAVAAVEPSTATDPGTVVFFDAAGDGAILGSVGVGALPDMVTITADGRHALVANEGEPNKDHTIDPEGSVSVIALPDGLAAATDADVRTADFTAFTEENLPAGVRVFNPEGVTGTVAQNLEPEYITTHGDTAWVSLQENNALAVVDIPSATVTELLPLGTVDFREVPTDVSDRDDELKLGNWPVKGLLQPDAIASYEVAGAPYIVTANEGDARDFEEARVGDLTLCPGFEGLDTDAIDKLQKKKRLGRLTVTTTMGYDPEGSCHDELFAFGGRGFSIFTADGTRVHNSGDDFLRTVAQFPELAADIDGRSDNKGTEPEGVTLGEIGGNTYAFIGLERAGGIMVYDVTDPRSPAFVTYVNNRDLGQPADSPAAGDIGPEGLEFIPAAESPNGRNLLAVANEVSGTTTIWEITTGTDGEDGGDNGNDNGEQLPVPGGSSHGSSGGGIIGVILVILGLVFGAVPALGGHLHAALQHLLPRQH</sequence>
<proteinExistence type="predicted"/>
<gene>
    <name evidence="5" type="ORF">OS129_00810</name>
</gene>
<dbReference type="PANTHER" id="PTHR46928">
    <property type="entry name" value="MESENCHYME-SPECIFIC CELL SURFACE GLYCOPROTEIN"/>
    <property type="match status" value="1"/>
</dbReference>
<comment type="caution">
    <text evidence="5">The sequence shown here is derived from an EMBL/GenBank/DDBJ whole genome shotgun (WGS) entry which is preliminary data.</text>
</comment>
<evidence type="ECO:0000256" key="2">
    <source>
        <dbReference type="SAM" id="Phobius"/>
    </source>
</evidence>
<accession>A0A9Q4C880</accession>
<evidence type="ECO:0000313" key="5">
    <source>
        <dbReference type="EMBL" id="MCX7467423.1"/>
    </source>
</evidence>
<keyword evidence="2" id="KW-0812">Transmembrane</keyword>
<dbReference type="EMBL" id="JAPMKU010000001">
    <property type="protein sequence ID" value="MCX7467423.1"/>
    <property type="molecule type" value="Genomic_DNA"/>
</dbReference>
<feature type="compositionally biased region" description="Low complexity" evidence="1">
    <location>
        <begin position="545"/>
        <end position="557"/>
    </location>
</feature>
<dbReference type="PANTHER" id="PTHR46928:SF1">
    <property type="entry name" value="MESENCHYME-SPECIFIC CELL SURFACE GLYCOPROTEIN"/>
    <property type="match status" value="1"/>
</dbReference>
<name>A0A9Q4C880_9CORY</name>
<feature type="transmembrane region" description="Helical" evidence="2">
    <location>
        <begin position="567"/>
        <end position="593"/>
    </location>
</feature>
<dbReference type="InterPro" id="IPR015943">
    <property type="entry name" value="WD40/YVTN_repeat-like_dom_sf"/>
</dbReference>
<dbReference type="InterPro" id="IPR055188">
    <property type="entry name" value="Choice_anch_I"/>
</dbReference>
<evidence type="ECO:0000256" key="1">
    <source>
        <dbReference type="SAM" id="MobiDB-lite"/>
    </source>
</evidence>
<dbReference type="SUPFAM" id="SSF51004">
    <property type="entry name" value="C-terminal (heme d1) domain of cytochrome cd1-nitrite reductase"/>
    <property type="match status" value="1"/>
</dbReference>
<feature type="chain" id="PRO_5040475524" evidence="3">
    <location>
        <begin position="33"/>
        <end position="601"/>
    </location>
</feature>
<dbReference type="AlphaFoldDB" id="A0A9Q4C880"/>
<feature type="domain" description="Choice-of-anchor I" evidence="4">
    <location>
        <begin position="64"/>
        <end position="532"/>
    </location>
</feature>
<feature type="signal peptide" evidence="3">
    <location>
        <begin position="1"/>
        <end position="32"/>
    </location>
</feature>
<dbReference type="NCBIfam" id="NF038117">
    <property type="entry name" value="choice_anch_I"/>
    <property type="match status" value="1"/>
</dbReference>
<dbReference type="InterPro" id="IPR011048">
    <property type="entry name" value="Haem_d1_sf"/>
</dbReference>
<organism evidence="5 6">
    <name type="scientific">Corynebacterium pygosceleis</name>
    <dbReference type="NCBI Taxonomy" id="2800406"/>
    <lineage>
        <taxon>Bacteria</taxon>
        <taxon>Bacillati</taxon>
        <taxon>Actinomycetota</taxon>
        <taxon>Actinomycetes</taxon>
        <taxon>Mycobacteriales</taxon>
        <taxon>Corynebacteriaceae</taxon>
        <taxon>Corynebacterium</taxon>
    </lineage>
</organism>